<proteinExistence type="predicted"/>
<dbReference type="OrthoDB" id="8193306at2759"/>
<keyword evidence="3" id="KW-1185">Reference proteome</keyword>
<protein>
    <submittedName>
        <fullName evidence="2">Uncharacterized protein</fullName>
    </submittedName>
</protein>
<dbReference type="EMBL" id="BGZK01000546">
    <property type="protein sequence ID" value="GBP49506.1"/>
    <property type="molecule type" value="Genomic_DNA"/>
</dbReference>
<feature type="compositionally biased region" description="Basic and acidic residues" evidence="1">
    <location>
        <begin position="109"/>
        <end position="119"/>
    </location>
</feature>
<sequence length="390" mass="44886">MDLEDRGFEETVREKSRTDLYNYIKQSSGRLLDDKFAYMEDCVIRETNCPTEKISSLKKELKLFKWQFRQKWTAASYKEERFLQNNAKWLTGTIKLSAWVKQKTGRPRPSKEFGELSDRSKRRKTKELRAQVPDATLTYAAQMSLRAAGKSDASAIIKEITKSPTRAYKIRKVITQNKEKNIQRLSTMEALSMFVEAGLSRSQYNVIRSARKQLYPCYSLLQKAKADCYPKPESFHVTDTCAEIKLQDLVDHTASRLCTYLEEVLKGLSSEEKENLKLISKWGCDGSQQTRYMQSLQNTNESYDDANIFQSSFLPLRLLLSRASLGFELLLAMKQHARRIFIISLQHSNAVVSISVTNFVMVARPPSVDNKDIDAVPLMIETSHLTYHEI</sequence>
<reference evidence="2 3" key="1">
    <citation type="journal article" date="2019" name="Commun. Biol.">
        <title>The bagworm genome reveals a unique fibroin gene that provides high tensile strength.</title>
        <authorList>
            <person name="Kono N."/>
            <person name="Nakamura H."/>
            <person name="Ohtoshi R."/>
            <person name="Tomita M."/>
            <person name="Numata K."/>
            <person name="Arakawa K."/>
        </authorList>
    </citation>
    <scope>NUCLEOTIDE SEQUENCE [LARGE SCALE GENOMIC DNA]</scope>
</reference>
<dbReference type="Proteomes" id="UP000299102">
    <property type="component" value="Unassembled WGS sequence"/>
</dbReference>
<organism evidence="2 3">
    <name type="scientific">Eumeta variegata</name>
    <name type="common">Bagworm moth</name>
    <name type="synonym">Eumeta japonica</name>
    <dbReference type="NCBI Taxonomy" id="151549"/>
    <lineage>
        <taxon>Eukaryota</taxon>
        <taxon>Metazoa</taxon>
        <taxon>Ecdysozoa</taxon>
        <taxon>Arthropoda</taxon>
        <taxon>Hexapoda</taxon>
        <taxon>Insecta</taxon>
        <taxon>Pterygota</taxon>
        <taxon>Neoptera</taxon>
        <taxon>Endopterygota</taxon>
        <taxon>Lepidoptera</taxon>
        <taxon>Glossata</taxon>
        <taxon>Ditrysia</taxon>
        <taxon>Tineoidea</taxon>
        <taxon>Psychidae</taxon>
        <taxon>Oiketicinae</taxon>
        <taxon>Eumeta</taxon>
    </lineage>
</organism>
<accession>A0A4C1WDN3</accession>
<feature type="region of interest" description="Disordered" evidence="1">
    <location>
        <begin position="103"/>
        <end position="127"/>
    </location>
</feature>
<name>A0A4C1WDN3_EUMVA</name>
<evidence type="ECO:0000313" key="2">
    <source>
        <dbReference type="EMBL" id="GBP49506.1"/>
    </source>
</evidence>
<dbReference type="AlphaFoldDB" id="A0A4C1WDN3"/>
<evidence type="ECO:0000313" key="3">
    <source>
        <dbReference type="Proteomes" id="UP000299102"/>
    </source>
</evidence>
<comment type="caution">
    <text evidence="2">The sequence shown here is derived from an EMBL/GenBank/DDBJ whole genome shotgun (WGS) entry which is preliminary data.</text>
</comment>
<evidence type="ECO:0000256" key="1">
    <source>
        <dbReference type="SAM" id="MobiDB-lite"/>
    </source>
</evidence>
<gene>
    <name evidence="2" type="ORF">EVAR_45482_1</name>
</gene>